<dbReference type="PANTHER" id="PTHR34858">
    <property type="entry name" value="CYSO-CYSTEINE PEPTIDASE"/>
    <property type="match status" value="1"/>
</dbReference>
<evidence type="ECO:0000313" key="8">
    <source>
        <dbReference type="Proteomes" id="UP001556118"/>
    </source>
</evidence>
<evidence type="ECO:0000313" key="7">
    <source>
        <dbReference type="EMBL" id="MEW9854192.1"/>
    </source>
</evidence>
<evidence type="ECO:0000256" key="5">
    <source>
        <dbReference type="ARBA" id="ARBA00023049"/>
    </source>
</evidence>
<keyword evidence="1" id="KW-0645">Protease</keyword>
<evidence type="ECO:0000259" key="6">
    <source>
        <dbReference type="SMART" id="SM00232"/>
    </source>
</evidence>
<reference evidence="7 8" key="1">
    <citation type="submission" date="2024-06" db="EMBL/GenBank/DDBJ databases">
        <title>Novosphingobium rhizovicinus M1R2S20.</title>
        <authorList>
            <person name="Sun J.-Q."/>
        </authorList>
    </citation>
    <scope>NUCLEOTIDE SEQUENCE [LARGE SCALE GENOMIC DNA]</scope>
    <source>
        <strain evidence="7 8">M1R2S20</strain>
    </source>
</reference>
<dbReference type="PANTHER" id="PTHR34858:SF1">
    <property type="entry name" value="CYSO-CYSTEINE PEPTIDASE"/>
    <property type="match status" value="1"/>
</dbReference>
<keyword evidence="3" id="KW-0378">Hydrolase</keyword>
<dbReference type="InterPro" id="IPR051929">
    <property type="entry name" value="VirAsm_ModProt"/>
</dbReference>
<keyword evidence="2" id="KW-0479">Metal-binding</keyword>
<dbReference type="EMBL" id="JBFNXR010000019">
    <property type="protein sequence ID" value="MEW9854192.1"/>
    <property type="molecule type" value="Genomic_DNA"/>
</dbReference>
<dbReference type="SMART" id="SM00232">
    <property type="entry name" value="JAB_MPN"/>
    <property type="match status" value="1"/>
</dbReference>
<proteinExistence type="predicted"/>
<dbReference type="Gene3D" id="3.40.140.10">
    <property type="entry name" value="Cytidine Deaminase, domain 2"/>
    <property type="match status" value="1"/>
</dbReference>
<keyword evidence="8" id="KW-1185">Reference proteome</keyword>
<gene>
    <name evidence="7" type="ORF">ABUH87_03220</name>
</gene>
<name>A0ABV3R7X6_9SPHN</name>
<accession>A0ABV3R7X6</accession>
<dbReference type="Proteomes" id="UP001556118">
    <property type="component" value="Unassembled WGS sequence"/>
</dbReference>
<evidence type="ECO:0000256" key="4">
    <source>
        <dbReference type="ARBA" id="ARBA00022833"/>
    </source>
</evidence>
<evidence type="ECO:0000256" key="3">
    <source>
        <dbReference type="ARBA" id="ARBA00022801"/>
    </source>
</evidence>
<dbReference type="SUPFAM" id="SSF102712">
    <property type="entry name" value="JAB1/MPN domain"/>
    <property type="match status" value="1"/>
</dbReference>
<dbReference type="CDD" id="cd08070">
    <property type="entry name" value="MPN_like"/>
    <property type="match status" value="1"/>
</dbReference>
<evidence type="ECO:0000256" key="1">
    <source>
        <dbReference type="ARBA" id="ARBA00022670"/>
    </source>
</evidence>
<protein>
    <submittedName>
        <fullName evidence="7">M67 family metallopeptidase</fullName>
    </submittedName>
</protein>
<evidence type="ECO:0000256" key="2">
    <source>
        <dbReference type="ARBA" id="ARBA00022723"/>
    </source>
</evidence>
<comment type="caution">
    <text evidence="7">The sequence shown here is derived from an EMBL/GenBank/DDBJ whole genome shotgun (WGS) entry which is preliminary data.</text>
</comment>
<keyword evidence="5" id="KW-0482">Metalloprotease</keyword>
<dbReference type="Pfam" id="PF14464">
    <property type="entry name" value="Prok-JAB"/>
    <property type="match status" value="1"/>
</dbReference>
<dbReference type="InterPro" id="IPR028090">
    <property type="entry name" value="JAB_dom_prok"/>
</dbReference>
<keyword evidence="4" id="KW-0862">Zinc</keyword>
<sequence length="131" mass="14000">MTIKVTSGVMATLRKEAARTAPDECCGLLLGSGQRIKTVAIARNVSPEPRTRFEIDPLALFAAHKAARAGGPQVLGYFHSHPSGHPVPSATDCEHSTGDLRIWAIVAGDEVAFWRDSGNGFTSLSCQVVER</sequence>
<feature type="domain" description="JAB1/MPN/MOV34 metalloenzyme" evidence="6">
    <location>
        <begin position="2"/>
        <end position="126"/>
    </location>
</feature>
<dbReference type="InterPro" id="IPR000555">
    <property type="entry name" value="JAMM/MPN+_dom"/>
</dbReference>
<dbReference type="RefSeq" id="WP_367769400.1">
    <property type="nucleotide sequence ID" value="NZ_JBFNXR010000019.1"/>
</dbReference>
<organism evidence="7 8">
    <name type="scientific">Novosphingobium rhizovicinum</name>
    <dbReference type="NCBI Taxonomy" id="3228928"/>
    <lineage>
        <taxon>Bacteria</taxon>
        <taxon>Pseudomonadati</taxon>
        <taxon>Pseudomonadota</taxon>
        <taxon>Alphaproteobacteria</taxon>
        <taxon>Sphingomonadales</taxon>
        <taxon>Sphingomonadaceae</taxon>
        <taxon>Novosphingobium</taxon>
    </lineage>
</organism>